<organism evidence="1 2">
    <name type="scientific">Neisseria iguanae</name>
    <dbReference type="NCBI Taxonomy" id="90242"/>
    <lineage>
        <taxon>Bacteria</taxon>
        <taxon>Pseudomonadati</taxon>
        <taxon>Pseudomonadota</taxon>
        <taxon>Betaproteobacteria</taxon>
        <taxon>Neisseriales</taxon>
        <taxon>Neisseriaceae</taxon>
        <taxon>Neisseria</taxon>
    </lineage>
</organism>
<evidence type="ECO:0000313" key="2">
    <source>
        <dbReference type="Proteomes" id="UP000241868"/>
    </source>
</evidence>
<dbReference type="AlphaFoldDB" id="A0A2P7U000"/>
<protein>
    <submittedName>
        <fullName evidence="1">Uncharacterized protein</fullName>
    </submittedName>
</protein>
<dbReference type="EMBL" id="PXYY01000037">
    <property type="protein sequence ID" value="PSJ80294.1"/>
    <property type="molecule type" value="Genomic_DNA"/>
</dbReference>
<gene>
    <name evidence="1" type="ORF">C7N83_07070</name>
</gene>
<name>A0A2P7U000_9NEIS</name>
<comment type="caution">
    <text evidence="1">The sequence shown here is derived from an EMBL/GenBank/DDBJ whole genome shotgun (WGS) entry which is preliminary data.</text>
</comment>
<keyword evidence="2" id="KW-1185">Reference proteome</keyword>
<evidence type="ECO:0000313" key="1">
    <source>
        <dbReference type="EMBL" id="PSJ80294.1"/>
    </source>
</evidence>
<reference evidence="1 2" key="1">
    <citation type="submission" date="2018-03" db="EMBL/GenBank/DDBJ databases">
        <title>Neisseria weixii sp. nov., isolated from the intestinal contents of Tibetan Plateau pika (Ochotona curzoniae) in Yushu, Qinghai Province, China.</title>
        <authorList>
            <person name="Gui Z."/>
        </authorList>
    </citation>
    <scope>NUCLEOTIDE SEQUENCE [LARGE SCALE GENOMIC DNA]</scope>
    <source>
        <strain evidence="1 2">ATCC 51483</strain>
    </source>
</reference>
<dbReference type="Proteomes" id="UP000241868">
    <property type="component" value="Unassembled WGS sequence"/>
</dbReference>
<proteinExistence type="predicted"/>
<sequence length="76" mass="8199">MQMRNAPSELGFNFTGCTGMRSIYGFAGVQAGRLKTDVAFRRFRIIKMPNKAKPAVCPAGFALFGGVRGIRTLDAG</sequence>
<accession>A0A2P7U000</accession>